<name>A0A1F7YZM0_9BACT</name>
<gene>
    <name evidence="1" type="ORF">A2803_05700</name>
</gene>
<proteinExistence type="predicted"/>
<dbReference type="InterPro" id="IPR046871">
    <property type="entry name" value="Pro_CA_2"/>
</dbReference>
<organism evidence="1 2">
    <name type="scientific">Candidatus Woesebacteria bacterium RIFCSPHIGHO2_01_FULL_44_21</name>
    <dbReference type="NCBI Taxonomy" id="1802503"/>
    <lineage>
        <taxon>Bacteria</taxon>
        <taxon>Candidatus Woeseibacteriota</taxon>
    </lineage>
</organism>
<dbReference type="EMBL" id="MGGP01000012">
    <property type="protein sequence ID" value="OGM32813.1"/>
    <property type="molecule type" value="Genomic_DNA"/>
</dbReference>
<dbReference type="GO" id="GO:0008270">
    <property type="term" value="F:zinc ion binding"/>
    <property type="evidence" value="ECO:0007669"/>
    <property type="project" value="InterPro"/>
</dbReference>
<dbReference type="Pfam" id="PF20393">
    <property type="entry name" value="Pro_CA_2"/>
    <property type="match status" value="1"/>
</dbReference>
<evidence type="ECO:0000313" key="1">
    <source>
        <dbReference type="EMBL" id="OGM32813.1"/>
    </source>
</evidence>
<dbReference type="SUPFAM" id="SSF53056">
    <property type="entry name" value="beta-carbonic anhydrase, cab"/>
    <property type="match status" value="1"/>
</dbReference>
<sequence length="135" mass="14908">MSKENHEISAAVATCMDFRFQKLIADWIEERSLYGDHDRIAVAGAAGDRDALLSQIKLSIKLHGTKGVHIINHQNCGKYGNSLVSGSRAELEKHTSDISEIKEIITHEYPEVTVLGYFATLDEDGKANSINPVEI</sequence>
<comment type="caution">
    <text evidence="1">The sequence shown here is derived from an EMBL/GenBank/DDBJ whole genome shotgun (WGS) entry which is preliminary data.</text>
</comment>
<dbReference type="InterPro" id="IPR036874">
    <property type="entry name" value="Carbonic_anhydrase_sf"/>
</dbReference>
<dbReference type="AlphaFoldDB" id="A0A1F7YZM0"/>
<dbReference type="Gene3D" id="3.40.1050.10">
    <property type="entry name" value="Carbonic anhydrase"/>
    <property type="match status" value="1"/>
</dbReference>
<evidence type="ECO:0000313" key="2">
    <source>
        <dbReference type="Proteomes" id="UP000178870"/>
    </source>
</evidence>
<protein>
    <recommendedName>
        <fullName evidence="3">Carbonic anhydrase</fullName>
    </recommendedName>
</protein>
<reference evidence="1 2" key="1">
    <citation type="journal article" date="2016" name="Nat. Commun.">
        <title>Thousands of microbial genomes shed light on interconnected biogeochemical processes in an aquifer system.</title>
        <authorList>
            <person name="Anantharaman K."/>
            <person name="Brown C.T."/>
            <person name="Hug L.A."/>
            <person name="Sharon I."/>
            <person name="Castelle C.J."/>
            <person name="Probst A.J."/>
            <person name="Thomas B.C."/>
            <person name="Singh A."/>
            <person name="Wilkins M.J."/>
            <person name="Karaoz U."/>
            <person name="Brodie E.L."/>
            <person name="Williams K.H."/>
            <person name="Hubbard S.S."/>
            <person name="Banfield J.F."/>
        </authorList>
    </citation>
    <scope>NUCLEOTIDE SEQUENCE [LARGE SCALE GENOMIC DNA]</scope>
</reference>
<dbReference type="GO" id="GO:0004089">
    <property type="term" value="F:carbonate dehydratase activity"/>
    <property type="evidence" value="ECO:0007669"/>
    <property type="project" value="InterPro"/>
</dbReference>
<evidence type="ECO:0008006" key="3">
    <source>
        <dbReference type="Google" id="ProtNLM"/>
    </source>
</evidence>
<dbReference type="Proteomes" id="UP000178870">
    <property type="component" value="Unassembled WGS sequence"/>
</dbReference>
<accession>A0A1F7YZM0</accession>